<evidence type="ECO:0000313" key="2">
    <source>
        <dbReference type="Proteomes" id="UP000216448"/>
    </source>
</evidence>
<name>A0AAX0PXG8_LACJH</name>
<accession>A0AAX0PXG8</accession>
<dbReference type="Proteomes" id="UP000216448">
    <property type="component" value="Unassembled WGS sequence"/>
</dbReference>
<dbReference type="EMBL" id="NIBB01000027">
    <property type="protein sequence ID" value="PAB52715.1"/>
    <property type="molecule type" value="Genomic_DNA"/>
</dbReference>
<reference evidence="1 2" key="1">
    <citation type="submission" date="2017-05" db="EMBL/GenBank/DDBJ databases">
        <title>Lactobacillus johnsonii from commercial turkeys.</title>
        <authorList>
            <person name="Johnson T.J."/>
            <person name="Youmans B."/>
        </authorList>
    </citation>
    <scope>NUCLEOTIDE SEQUENCE [LARGE SCALE GENOMIC DNA]</scope>
    <source>
        <strain evidence="1 2">UMNLJ54</strain>
    </source>
</reference>
<evidence type="ECO:0000313" key="1">
    <source>
        <dbReference type="EMBL" id="PAB52715.1"/>
    </source>
</evidence>
<sequence length="313" mass="36130">MEKLRRRTSENAHKFEKKLFEQLDLSELQGLLVDENWNATVGLEAIEILDSNYFESLKSTNRSKEDKEEFCNEFYKVLTKKDIKERYLLCDKLNIPFVLIFYCPTYEGIKNFRISMVKINDNGDIKYINKIDYSENDFIKWWQSKKGTIQTKQLRNSAGPRVKRTKIDNILSNYGLMWGGNIDAFKAENGHIECIIDFISCSRNMNINANPSKWYNSSNPKYGPKYEGFKTQSKVANRLCVPHLIIYLDKSQPDAEIVAISAIKEISPHAITLVNDPVTNSQRIPKDHITEGIENICDEIGKVISFSNPPIIK</sequence>
<protein>
    <submittedName>
        <fullName evidence="1">Uncharacterized protein</fullName>
    </submittedName>
</protein>
<organism evidence="1 2">
    <name type="scientific">Lactobacillus johnsonii</name>
    <dbReference type="NCBI Taxonomy" id="33959"/>
    <lineage>
        <taxon>Bacteria</taxon>
        <taxon>Bacillati</taxon>
        <taxon>Bacillota</taxon>
        <taxon>Bacilli</taxon>
        <taxon>Lactobacillales</taxon>
        <taxon>Lactobacillaceae</taxon>
        <taxon>Lactobacillus</taxon>
    </lineage>
</organism>
<proteinExistence type="predicted"/>
<dbReference type="AlphaFoldDB" id="A0AAX0PXG8"/>
<dbReference type="RefSeq" id="WP_095154442.1">
    <property type="nucleotide sequence ID" value="NZ_NIBB01000027.1"/>
</dbReference>
<comment type="caution">
    <text evidence="1">The sequence shown here is derived from an EMBL/GenBank/DDBJ whole genome shotgun (WGS) entry which is preliminary data.</text>
</comment>
<gene>
    <name evidence="1" type="ORF">A3P64_05025</name>
</gene>